<comment type="subunit">
    <text evidence="2 11">Heterotrimer of A, B and C subunits.</text>
</comment>
<dbReference type="NCBIfam" id="NF004014">
    <property type="entry name" value="PRK05477.1-4"/>
    <property type="match status" value="1"/>
</dbReference>
<dbReference type="InterPro" id="IPR042114">
    <property type="entry name" value="GatB_C_1"/>
</dbReference>
<dbReference type="FunFam" id="1.10.10.410:FF:000001">
    <property type="entry name" value="Aspartyl/glutamyl-tRNA(Asn/Gln) amidotransferase subunit B"/>
    <property type="match status" value="1"/>
</dbReference>
<dbReference type="RefSeq" id="WP_147163182.1">
    <property type="nucleotide sequence ID" value="NZ_BJZO01000027.1"/>
</dbReference>
<evidence type="ECO:0000313" key="13">
    <source>
        <dbReference type="EMBL" id="GEO81142.1"/>
    </source>
</evidence>
<dbReference type="PROSITE" id="PS01234">
    <property type="entry name" value="GATB"/>
    <property type="match status" value="1"/>
</dbReference>
<sequence length="486" mass="53136">MTYRIQGETGSWEVVIGLEVHAQVISASKLFSGASTTFGAEPNTQVSLVDAALPGMLPVINGVCVEQAVRTGLALRAKINHRSIFARKNYFYADLPQGYQISQYEQPIVGEGKLVLDMPDGSSRTVGIERLHLEQDAGKSMHDQHPTRSLIDLNRAGVALMEIVSRPDMREPEEAGAYLRKLRSILRYIGTCDGNMEEGSMRCDVNVSVRPEGETELRTRCEVKNVNSVRFVMQAIEAEASRQVQVWESGAEVKQETRLFDPSKGETRSMRSKEHAHDYRYFPDPDLLPLEFDEDFVDRVRQSLPELPDDKKERFITDYGLTPYDASVLVVDRESADYFEAVAQGRDGKTAANWVINNLFGALAKAGHSVADSPVSAAALGKLLDLMASDVINGRIAKDVFDVMIGTGGDPEAIVEERGLRQVTDTGAIEAAIDAVIAANPGKADEVRGGKEKLLGWFVGQVMKATGGKANPGLVNDILKSRLLGG</sequence>
<dbReference type="NCBIfam" id="NF004015">
    <property type="entry name" value="PRK05477.1-5"/>
    <property type="match status" value="1"/>
</dbReference>
<dbReference type="GO" id="GO:0005524">
    <property type="term" value="F:ATP binding"/>
    <property type="evidence" value="ECO:0007669"/>
    <property type="project" value="UniProtKB-KW"/>
</dbReference>
<dbReference type="InterPro" id="IPR017958">
    <property type="entry name" value="Gln-tRNA_amidoTrfase_suB_CS"/>
</dbReference>
<dbReference type="InterPro" id="IPR006075">
    <property type="entry name" value="Asn/Gln-tRNA_Trfase_suB/E_cat"/>
</dbReference>
<dbReference type="Gene3D" id="1.10.10.410">
    <property type="match status" value="1"/>
</dbReference>
<keyword evidence="6 11" id="KW-0067">ATP-binding</keyword>
<dbReference type="GO" id="GO:0006412">
    <property type="term" value="P:translation"/>
    <property type="evidence" value="ECO:0007669"/>
    <property type="project" value="UniProtKB-UniRule"/>
</dbReference>
<protein>
    <recommendedName>
        <fullName evidence="3 11">Aspartyl/glutamyl-tRNA(Asn/Gln) amidotransferase subunit B</fullName>
        <shortName evidence="11">Asp/Glu-ADT subunit B</shortName>
        <ecNumber evidence="11">6.3.5.-</ecNumber>
    </recommendedName>
</protein>
<dbReference type="Pfam" id="PF02637">
    <property type="entry name" value="GatB_Yqey"/>
    <property type="match status" value="1"/>
</dbReference>
<proteinExistence type="inferred from homology"/>
<comment type="catalytic activity">
    <reaction evidence="10 11">
        <text>L-glutamyl-tRNA(Gln) + L-glutamine + ATP + H2O = L-glutaminyl-tRNA(Gln) + L-glutamate + ADP + phosphate + H(+)</text>
        <dbReference type="Rhea" id="RHEA:17521"/>
        <dbReference type="Rhea" id="RHEA-COMP:9681"/>
        <dbReference type="Rhea" id="RHEA-COMP:9684"/>
        <dbReference type="ChEBI" id="CHEBI:15377"/>
        <dbReference type="ChEBI" id="CHEBI:15378"/>
        <dbReference type="ChEBI" id="CHEBI:29985"/>
        <dbReference type="ChEBI" id="CHEBI:30616"/>
        <dbReference type="ChEBI" id="CHEBI:43474"/>
        <dbReference type="ChEBI" id="CHEBI:58359"/>
        <dbReference type="ChEBI" id="CHEBI:78520"/>
        <dbReference type="ChEBI" id="CHEBI:78521"/>
        <dbReference type="ChEBI" id="CHEBI:456216"/>
    </reaction>
</comment>
<reference evidence="13 14" key="1">
    <citation type="submission" date="2019-07" db="EMBL/GenBank/DDBJ databases">
        <title>Whole genome shotgun sequence of Rhodospirillum oryzae NBRC 107573.</title>
        <authorList>
            <person name="Hosoyama A."/>
            <person name="Uohara A."/>
            <person name="Ohji S."/>
            <person name="Ichikawa N."/>
        </authorList>
    </citation>
    <scope>NUCLEOTIDE SEQUENCE [LARGE SCALE GENOMIC DNA]</scope>
    <source>
        <strain evidence="13 14">NBRC 107573</strain>
    </source>
</reference>
<dbReference type="EMBL" id="BJZO01000027">
    <property type="protein sequence ID" value="GEO81142.1"/>
    <property type="molecule type" value="Genomic_DNA"/>
</dbReference>
<keyword evidence="4 11" id="KW-0436">Ligase</keyword>
<dbReference type="InterPro" id="IPR017959">
    <property type="entry name" value="Asn/Gln-tRNA_amidoTrfase_suB/E"/>
</dbReference>
<evidence type="ECO:0000256" key="1">
    <source>
        <dbReference type="ARBA" id="ARBA00005306"/>
    </source>
</evidence>
<dbReference type="SUPFAM" id="SSF55931">
    <property type="entry name" value="Glutamine synthetase/guanido kinase"/>
    <property type="match status" value="1"/>
</dbReference>
<comment type="function">
    <text evidence="8 11">Allows the formation of correctly charged Asn-tRNA(Asn) or Gln-tRNA(Gln) through the transamidation of misacylated Asp-tRNA(Asn) or Glu-tRNA(Gln) in organisms which lack either or both of asparaginyl-tRNA or glutaminyl-tRNA synthetases. The reaction takes place in the presence of glutamine and ATP through an activated phospho-Asp-tRNA(Asn) or phospho-Glu-tRNA(Gln).</text>
</comment>
<dbReference type="GO" id="GO:0050566">
    <property type="term" value="F:asparaginyl-tRNA synthase (glutamine-hydrolyzing) activity"/>
    <property type="evidence" value="ECO:0007669"/>
    <property type="project" value="RHEA"/>
</dbReference>
<dbReference type="InterPro" id="IPR023168">
    <property type="entry name" value="GatB_Yqey_C_2"/>
</dbReference>
<evidence type="ECO:0000259" key="12">
    <source>
        <dbReference type="SMART" id="SM00845"/>
    </source>
</evidence>
<dbReference type="NCBIfam" id="TIGR00133">
    <property type="entry name" value="gatB"/>
    <property type="match status" value="1"/>
</dbReference>
<dbReference type="Pfam" id="PF02934">
    <property type="entry name" value="GatB_N"/>
    <property type="match status" value="1"/>
</dbReference>
<comment type="similarity">
    <text evidence="1 11">Belongs to the GatB/GatE family. GatB subfamily.</text>
</comment>
<accession>A0A512H6S4</accession>
<dbReference type="Proteomes" id="UP000321567">
    <property type="component" value="Unassembled WGS sequence"/>
</dbReference>
<feature type="domain" description="Asn/Gln amidotransferase" evidence="12">
    <location>
        <begin position="337"/>
        <end position="483"/>
    </location>
</feature>
<comment type="caution">
    <text evidence="13">The sequence shown here is derived from an EMBL/GenBank/DDBJ whole genome shotgun (WGS) entry which is preliminary data.</text>
</comment>
<dbReference type="GO" id="GO:0016740">
    <property type="term" value="F:transferase activity"/>
    <property type="evidence" value="ECO:0007669"/>
    <property type="project" value="UniProtKB-KW"/>
</dbReference>
<dbReference type="InterPro" id="IPR003789">
    <property type="entry name" value="Asn/Gln_tRNA_amidoTrase-B-like"/>
</dbReference>
<dbReference type="EC" id="6.3.5.-" evidence="11"/>
<dbReference type="PANTHER" id="PTHR11659">
    <property type="entry name" value="GLUTAMYL-TRNA GLN AMIDOTRANSFERASE SUBUNIT B MITOCHONDRIAL AND PROKARYOTIC PET112-RELATED"/>
    <property type="match status" value="1"/>
</dbReference>
<keyword evidence="13" id="KW-0808">Transferase</keyword>
<dbReference type="AlphaFoldDB" id="A0A512H6S4"/>
<dbReference type="SUPFAM" id="SSF89095">
    <property type="entry name" value="GatB/YqeY motif"/>
    <property type="match status" value="1"/>
</dbReference>
<dbReference type="FunFam" id="1.10.150.380:FF:000001">
    <property type="entry name" value="Aspartyl/glutamyl-tRNA(Asn/Gln) amidotransferase subunit B"/>
    <property type="match status" value="1"/>
</dbReference>
<evidence type="ECO:0000256" key="11">
    <source>
        <dbReference type="HAMAP-Rule" id="MF_00121"/>
    </source>
</evidence>
<evidence type="ECO:0000256" key="4">
    <source>
        <dbReference type="ARBA" id="ARBA00022598"/>
    </source>
</evidence>
<evidence type="ECO:0000256" key="8">
    <source>
        <dbReference type="ARBA" id="ARBA00024799"/>
    </source>
</evidence>
<name>A0A512H6S4_9PROT</name>
<dbReference type="Gene3D" id="1.10.150.380">
    <property type="entry name" value="GatB domain, N-terminal subdomain"/>
    <property type="match status" value="1"/>
</dbReference>
<dbReference type="OrthoDB" id="9804078at2"/>
<organism evidence="13 14">
    <name type="scientific">Pararhodospirillum oryzae</name>
    <dbReference type="NCBI Taxonomy" id="478448"/>
    <lineage>
        <taxon>Bacteria</taxon>
        <taxon>Pseudomonadati</taxon>
        <taxon>Pseudomonadota</taxon>
        <taxon>Alphaproteobacteria</taxon>
        <taxon>Rhodospirillales</taxon>
        <taxon>Rhodospirillaceae</taxon>
        <taxon>Pararhodospirillum</taxon>
    </lineage>
</organism>
<keyword evidence="14" id="KW-1185">Reference proteome</keyword>
<dbReference type="InterPro" id="IPR018027">
    <property type="entry name" value="Asn/Gln_amidotransferase"/>
</dbReference>
<dbReference type="SMART" id="SM00845">
    <property type="entry name" value="GatB_Yqey"/>
    <property type="match status" value="1"/>
</dbReference>
<evidence type="ECO:0000256" key="9">
    <source>
        <dbReference type="ARBA" id="ARBA00047380"/>
    </source>
</evidence>
<dbReference type="GO" id="GO:0050567">
    <property type="term" value="F:glutaminyl-tRNA synthase (glutamine-hydrolyzing) activity"/>
    <property type="evidence" value="ECO:0007669"/>
    <property type="project" value="UniProtKB-UniRule"/>
</dbReference>
<evidence type="ECO:0000256" key="6">
    <source>
        <dbReference type="ARBA" id="ARBA00022840"/>
    </source>
</evidence>
<keyword evidence="5 11" id="KW-0547">Nucleotide-binding</keyword>
<dbReference type="InterPro" id="IPR014746">
    <property type="entry name" value="Gln_synth/guanido_kin_cat_dom"/>
</dbReference>
<dbReference type="GO" id="GO:0070681">
    <property type="term" value="P:glutaminyl-tRNAGln biosynthesis via transamidation"/>
    <property type="evidence" value="ECO:0007669"/>
    <property type="project" value="TreeGrafter"/>
</dbReference>
<evidence type="ECO:0000256" key="3">
    <source>
        <dbReference type="ARBA" id="ARBA00016923"/>
    </source>
</evidence>
<dbReference type="InterPro" id="IPR004413">
    <property type="entry name" value="GatB"/>
</dbReference>
<evidence type="ECO:0000256" key="7">
    <source>
        <dbReference type="ARBA" id="ARBA00022917"/>
    </source>
</evidence>
<comment type="catalytic activity">
    <reaction evidence="9 11">
        <text>L-aspartyl-tRNA(Asn) + L-glutamine + ATP + H2O = L-asparaginyl-tRNA(Asn) + L-glutamate + ADP + phosphate + 2 H(+)</text>
        <dbReference type="Rhea" id="RHEA:14513"/>
        <dbReference type="Rhea" id="RHEA-COMP:9674"/>
        <dbReference type="Rhea" id="RHEA-COMP:9677"/>
        <dbReference type="ChEBI" id="CHEBI:15377"/>
        <dbReference type="ChEBI" id="CHEBI:15378"/>
        <dbReference type="ChEBI" id="CHEBI:29985"/>
        <dbReference type="ChEBI" id="CHEBI:30616"/>
        <dbReference type="ChEBI" id="CHEBI:43474"/>
        <dbReference type="ChEBI" id="CHEBI:58359"/>
        <dbReference type="ChEBI" id="CHEBI:78515"/>
        <dbReference type="ChEBI" id="CHEBI:78516"/>
        <dbReference type="ChEBI" id="CHEBI:456216"/>
    </reaction>
</comment>
<evidence type="ECO:0000256" key="5">
    <source>
        <dbReference type="ARBA" id="ARBA00022741"/>
    </source>
</evidence>
<evidence type="ECO:0000313" key="14">
    <source>
        <dbReference type="Proteomes" id="UP000321567"/>
    </source>
</evidence>
<keyword evidence="7 11" id="KW-0648">Protein biosynthesis</keyword>
<evidence type="ECO:0000256" key="2">
    <source>
        <dbReference type="ARBA" id="ARBA00011123"/>
    </source>
</evidence>
<dbReference type="NCBIfam" id="NF004012">
    <property type="entry name" value="PRK05477.1-2"/>
    <property type="match status" value="1"/>
</dbReference>
<dbReference type="HAMAP" id="MF_00121">
    <property type="entry name" value="GatB"/>
    <property type="match status" value="1"/>
</dbReference>
<evidence type="ECO:0000256" key="10">
    <source>
        <dbReference type="ARBA" id="ARBA00047913"/>
    </source>
</evidence>
<dbReference type="PANTHER" id="PTHR11659:SF0">
    <property type="entry name" value="GLUTAMYL-TRNA(GLN) AMIDOTRANSFERASE SUBUNIT B, MITOCHONDRIAL"/>
    <property type="match status" value="1"/>
</dbReference>
<gene>
    <name evidence="11 13" type="primary">gatB</name>
    <name evidence="13" type="ORF">ROR02_12730</name>
</gene>